<feature type="transmembrane region" description="Helical" evidence="1">
    <location>
        <begin position="40"/>
        <end position="61"/>
    </location>
</feature>
<keyword evidence="3" id="KW-1185">Reference proteome</keyword>
<dbReference type="InterPro" id="IPR039031">
    <property type="entry name" value="Mucolipin"/>
</dbReference>
<gene>
    <name evidence="2" type="primary">MCOLN2_7</name>
    <name evidence="2" type="ORF">DERF_007112</name>
</gene>
<dbReference type="EMBL" id="ASGP02000003">
    <property type="protein sequence ID" value="KAH9516370.1"/>
    <property type="molecule type" value="Genomic_DNA"/>
</dbReference>
<dbReference type="PANTHER" id="PTHR12127:SF7">
    <property type="entry name" value="SD02261P"/>
    <property type="match status" value="1"/>
</dbReference>
<name>A0A922L463_DERFA</name>
<comment type="caution">
    <text evidence="2">The sequence shown here is derived from an EMBL/GenBank/DDBJ whole genome shotgun (WGS) entry which is preliminary data.</text>
</comment>
<keyword evidence="1" id="KW-1133">Transmembrane helix</keyword>
<reference evidence="2" key="2">
    <citation type="journal article" date="2022" name="Res Sq">
        <title>Comparative Genomics Reveals Insights into the Divergent Evolution of Astigmatic Mites and Household Pest Adaptations.</title>
        <authorList>
            <person name="Xiong Q."/>
            <person name="Wan A.T.-Y."/>
            <person name="Liu X.-Y."/>
            <person name="Fung C.S.-H."/>
            <person name="Xiao X."/>
            <person name="Malainual N."/>
            <person name="Hou J."/>
            <person name="Wang L."/>
            <person name="Wang M."/>
            <person name="Yang K."/>
            <person name="Cui Y."/>
            <person name="Leung E."/>
            <person name="Nong W."/>
            <person name="Shin S.-K."/>
            <person name="Au S."/>
            <person name="Jeong K.Y."/>
            <person name="Chew F.T."/>
            <person name="Hui J."/>
            <person name="Leung T.F."/>
            <person name="Tungtrongchitr A."/>
            <person name="Zhong N."/>
            <person name="Liu Z."/>
            <person name="Tsui S."/>
        </authorList>
    </citation>
    <scope>NUCLEOTIDE SEQUENCE</scope>
    <source>
        <strain evidence="2">Derf</strain>
        <tissue evidence="2">Whole organism</tissue>
    </source>
</reference>
<accession>A0A922L463</accession>
<dbReference type="PANTHER" id="PTHR12127">
    <property type="entry name" value="MUCOLIPIN"/>
    <property type="match status" value="1"/>
</dbReference>
<dbReference type="Proteomes" id="UP000790347">
    <property type="component" value="Unassembled WGS sequence"/>
</dbReference>
<dbReference type="GO" id="GO:0072345">
    <property type="term" value="F:NAADP-sensitive calcium-release channel activity"/>
    <property type="evidence" value="ECO:0007669"/>
    <property type="project" value="TreeGrafter"/>
</dbReference>
<feature type="transmembrane region" description="Helical" evidence="1">
    <location>
        <begin position="12"/>
        <end position="34"/>
    </location>
</feature>
<keyword evidence="1" id="KW-0472">Membrane</keyword>
<reference evidence="2" key="1">
    <citation type="submission" date="2013-05" db="EMBL/GenBank/DDBJ databases">
        <authorList>
            <person name="Yim A.K.Y."/>
            <person name="Chan T.F."/>
            <person name="Ji K.M."/>
            <person name="Liu X.Y."/>
            <person name="Zhou J.W."/>
            <person name="Li R.Q."/>
            <person name="Yang K.Y."/>
            <person name="Li J."/>
            <person name="Li M."/>
            <person name="Law P.T.W."/>
            <person name="Wu Y.L."/>
            <person name="Cai Z.L."/>
            <person name="Qin H."/>
            <person name="Bao Y."/>
            <person name="Leung R.K.K."/>
            <person name="Ng P.K.S."/>
            <person name="Zou J."/>
            <person name="Zhong X.J."/>
            <person name="Ran P.X."/>
            <person name="Zhong N.S."/>
            <person name="Liu Z.G."/>
            <person name="Tsui S.K.W."/>
        </authorList>
    </citation>
    <scope>NUCLEOTIDE SEQUENCE</scope>
    <source>
        <strain evidence="2">Derf</strain>
        <tissue evidence="2">Whole organism</tissue>
    </source>
</reference>
<protein>
    <submittedName>
        <fullName evidence="2">Mucolipin-2</fullName>
    </submittedName>
</protein>
<proteinExistence type="predicted"/>
<dbReference type="AlphaFoldDB" id="A0A922L463"/>
<keyword evidence="1" id="KW-0812">Transmembrane</keyword>
<organism evidence="2 3">
    <name type="scientific">Dermatophagoides farinae</name>
    <name type="common">American house dust mite</name>
    <dbReference type="NCBI Taxonomy" id="6954"/>
    <lineage>
        <taxon>Eukaryota</taxon>
        <taxon>Metazoa</taxon>
        <taxon>Ecdysozoa</taxon>
        <taxon>Arthropoda</taxon>
        <taxon>Chelicerata</taxon>
        <taxon>Arachnida</taxon>
        <taxon>Acari</taxon>
        <taxon>Acariformes</taxon>
        <taxon>Sarcoptiformes</taxon>
        <taxon>Astigmata</taxon>
        <taxon>Psoroptidia</taxon>
        <taxon>Analgoidea</taxon>
        <taxon>Pyroglyphidae</taxon>
        <taxon>Dermatophagoidinae</taxon>
        <taxon>Dermatophagoides</taxon>
    </lineage>
</organism>
<evidence type="ECO:0000313" key="3">
    <source>
        <dbReference type="Proteomes" id="UP000790347"/>
    </source>
</evidence>
<dbReference type="GO" id="GO:0005765">
    <property type="term" value="C:lysosomal membrane"/>
    <property type="evidence" value="ECO:0007669"/>
    <property type="project" value="TreeGrafter"/>
</dbReference>
<evidence type="ECO:0000256" key="1">
    <source>
        <dbReference type="SAM" id="Phobius"/>
    </source>
</evidence>
<dbReference type="GO" id="GO:0005886">
    <property type="term" value="C:plasma membrane"/>
    <property type="evidence" value="ECO:0007669"/>
    <property type="project" value="TreeGrafter"/>
</dbReference>
<sequence>MVHHYYQFVETIKVIVQLYHCSLFLGIGNLLVWFPLLRYFAYFQSYNILLLGFCFCGWVVLGPHHLKFRTLSSTLECLFSLMNGDDMFATFATRCIRIEEYPMENFDSGFHNNSFVDQIQNYFRICFRSSSNAS</sequence>
<evidence type="ECO:0000313" key="2">
    <source>
        <dbReference type="EMBL" id="KAH9516370.1"/>
    </source>
</evidence>